<feature type="domain" description="Amidase" evidence="1">
    <location>
        <begin position="32"/>
        <end position="456"/>
    </location>
</feature>
<comment type="caution">
    <text evidence="2">The sequence shown here is derived from an EMBL/GenBank/DDBJ whole genome shotgun (WGS) entry which is preliminary data.</text>
</comment>
<dbReference type="InterPro" id="IPR000120">
    <property type="entry name" value="Amidase"/>
</dbReference>
<dbReference type="Proteomes" id="UP000606490">
    <property type="component" value="Unassembled WGS sequence"/>
</dbReference>
<dbReference type="InterPro" id="IPR020556">
    <property type="entry name" value="Amidase_CS"/>
</dbReference>
<dbReference type="PROSITE" id="PS00571">
    <property type="entry name" value="AMIDASES"/>
    <property type="match status" value="1"/>
</dbReference>
<gene>
    <name evidence="2" type="ORF">JMJ55_20540</name>
</gene>
<dbReference type="EMBL" id="JAEUXJ010000010">
    <property type="protein sequence ID" value="MBL6457729.1"/>
    <property type="molecule type" value="Genomic_DNA"/>
</dbReference>
<evidence type="ECO:0000313" key="3">
    <source>
        <dbReference type="Proteomes" id="UP000606490"/>
    </source>
</evidence>
<evidence type="ECO:0000313" key="2">
    <source>
        <dbReference type="EMBL" id="MBL6457729.1"/>
    </source>
</evidence>
<dbReference type="RefSeq" id="WP_202827477.1">
    <property type="nucleotide sequence ID" value="NZ_JAEUXJ010000010.1"/>
</dbReference>
<protein>
    <submittedName>
        <fullName evidence="2">Amidase</fullName>
    </submittedName>
</protein>
<sequence>MNAPVAALDLAGLSMTEAADAFATGEVTATALVEACLARIAAHDGVVNSVIRLDREAALEAAAGADAARAAGQAPGPLAGVPMMHKDMYYRAGKVSSCGSRIRRDFRPTVTATVLERLDAAGAIDMGTLNMAEFAQNPTGHNAHFGHCHNPWSPEYCTGGSSSGSGAGVAARFFFAALGSDTGGSIRLPATICGVTGLKATQTRVPRFGAMPLSFSCDNVGPLVRTARDAARFLKVTAGHDPRDPTSAREAVPDYEAALTGDIRGLRIAVCETSFLDGAEAPVVAAFEAALAALRARGASVTRIAAPSMRAINAYTALVSRVEGAAIHANWMREAPGDYAIHLSSRLYGGYAFPAHLYVEALSRRGPLLRQFVAEALTGFDLVATPTLRTRVPTLAETDIDADPENWSRFMAVSANTRPFNYLGLPTISIPCGFDERGLPVGLQLAGRPFAEATVLRAADAFQRETDWHRRAPAL</sequence>
<name>A0ABS1VAH5_9PROT</name>
<proteinExistence type="predicted"/>
<keyword evidence="3" id="KW-1185">Reference proteome</keyword>
<dbReference type="PANTHER" id="PTHR11895:SF176">
    <property type="entry name" value="AMIDASE AMID-RELATED"/>
    <property type="match status" value="1"/>
</dbReference>
<dbReference type="InterPro" id="IPR036928">
    <property type="entry name" value="AS_sf"/>
</dbReference>
<accession>A0ABS1VAH5</accession>
<dbReference type="SUPFAM" id="SSF75304">
    <property type="entry name" value="Amidase signature (AS) enzymes"/>
    <property type="match status" value="1"/>
</dbReference>
<dbReference type="Pfam" id="PF01425">
    <property type="entry name" value="Amidase"/>
    <property type="match status" value="1"/>
</dbReference>
<dbReference type="InterPro" id="IPR023631">
    <property type="entry name" value="Amidase_dom"/>
</dbReference>
<evidence type="ECO:0000259" key="1">
    <source>
        <dbReference type="Pfam" id="PF01425"/>
    </source>
</evidence>
<dbReference type="PANTHER" id="PTHR11895">
    <property type="entry name" value="TRANSAMIDASE"/>
    <property type="match status" value="1"/>
</dbReference>
<reference evidence="2 3" key="1">
    <citation type="submission" date="2021-01" db="EMBL/GenBank/DDBJ databases">
        <title>Belnapia mucosa sp. nov. and Belnapia arida sp. nov., isolated from the Tabernas Desert (Almeria, Spain).</title>
        <authorList>
            <person name="Molina-Menor E."/>
            <person name="Vidal-Verdu A."/>
            <person name="Calonge A."/>
            <person name="Satari L."/>
            <person name="Pereto Magraner J."/>
            <person name="Porcar Miralles M."/>
        </authorList>
    </citation>
    <scope>NUCLEOTIDE SEQUENCE [LARGE SCALE GENOMIC DNA]</scope>
    <source>
        <strain evidence="2 3">T6</strain>
    </source>
</reference>
<dbReference type="Gene3D" id="3.90.1300.10">
    <property type="entry name" value="Amidase signature (AS) domain"/>
    <property type="match status" value="1"/>
</dbReference>
<organism evidence="2 3">
    <name type="scientific">Belnapia mucosa</name>
    <dbReference type="NCBI Taxonomy" id="2804532"/>
    <lineage>
        <taxon>Bacteria</taxon>
        <taxon>Pseudomonadati</taxon>
        <taxon>Pseudomonadota</taxon>
        <taxon>Alphaproteobacteria</taxon>
        <taxon>Acetobacterales</taxon>
        <taxon>Roseomonadaceae</taxon>
        <taxon>Belnapia</taxon>
    </lineage>
</organism>